<dbReference type="EMBL" id="JAJJMN010000001">
    <property type="protein sequence ID" value="MCC9016914.1"/>
    <property type="molecule type" value="Genomic_DNA"/>
</dbReference>
<accession>A0ABS8LWK1</accession>
<organism evidence="1 2">
    <name type="scientific">Flavobacterium lipolyticum</name>
    <dbReference type="NCBI Taxonomy" id="2893754"/>
    <lineage>
        <taxon>Bacteria</taxon>
        <taxon>Pseudomonadati</taxon>
        <taxon>Bacteroidota</taxon>
        <taxon>Flavobacteriia</taxon>
        <taxon>Flavobacteriales</taxon>
        <taxon>Flavobacteriaceae</taxon>
        <taxon>Flavobacterium</taxon>
    </lineage>
</organism>
<name>A0ABS8LWK1_9FLAO</name>
<dbReference type="Proteomes" id="UP001430700">
    <property type="component" value="Unassembled WGS sequence"/>
</dbReference>
<comment type="caution">
    <text evidence="1">The sequence shown here is derived from an EMBL/GenBank/DDBJ whole genome shotgun (WGS) entry which is preliminary data.</text>
</comment>
<dbReference type="RefSeq" id="WP_229998708.1">
    <property type="nucleotide sequence ID" value="NZ_JAJJMN010000001.1"/>
</dbReference>
<reference evidence="1" key="1">
    <citation type="submission" date="2021-11" db="EMBL/GenBank/DDBJ databases">
        <title>Description of novel Flavobacterium species.</title>
        <authorList>
            <person name="Saticioglu I.B."/>
            <person name="Ay H."/>
            <person name="Altun S."/>
            <person name="Duman M."/>
        </authorList>
    </citation>
    <scope>NUCLEOTIDE SEQUENCE</scope>
    <source>
        <strain evidence="1">F-126</strain>
    </source>
</reference>
<sequence>MAKRYIKIELKEPLELNLNNLSNVAFKTELLCRIKEILNVVDVQDYYAYESNGDQEITLQIDNEKSDQ</sequence>
<proteinExistence type="predicted"/>
<evidence type="ECO:0000313" key="1">
    <source>
        <dbReference type="EMBL" id="MCC9016914.1"/>
    </source>
</evidence>
<gene>
    <name evidence="1" type="ORF">LNQ34_03915</name>
</gene>
<evidence type="ECO:0000313" key="2">
    <source>
        <dbReference type="Proteomes" id="UP001430700"/>
    </source>
</evidence>
<protein>
    <submittedName>
        <fullName evidence="1">Uncharacterized protein</fullName>
    </submittedName>
</protein>
<keyword evidence="2" id="KW-1185">Reference proteome</keyword>